<feature type="transmembrane region" description="Helical" evidence="7">
    <location>
        <begin position="136"/>
        <end position="157"/>
    </location>
</feature>
<dbReference type="PANTHER" id="PTHR30193">
    <property type="entry name" value="ABC TRANSPORTER PERMEASE PROTEIN"/>
    <property type="match status" value="1"/>
</dbReference>
<name>A0A841T9J6_9BACL</name>
<dbReference type="Proteomes" id="UP000574133">
    <property type="component" value="Unassembled WGS sequence"/>
</dbReference>
<comment type="subcellular location">
    <subcellularLocation>
        <location evidence="1 7">Cell membrane</location>
        <topology evidence="1 7">Multi-pass membrane protein</topology>
    </subcellularLocation>
</comment>
<reference evidence="9 10" key="1">
    <citation type="submission" date="2020-08" db="EMBL/GenBank/DDBJ databases">
        <title>Cohnella phylogeny.</title>
        <authorList>
            <person name="Dunlap C."/>
        </authorList>
    </citation>
    <scope>NUCLEOTIDE SEQUENCE [LARGE SCALE GENOMIC DNA]</scope>
    <source>
        <strain evidence="9 10">DSM 103658</strain>
    </source>
</reference>
<dbReference type="PROSITE" id="PS50928">
    <property type="entry name" value="ABC_TM1"/>
    <property type="match status" value="1"/>
</dbReference>
<dbReference type="CDD" id="cd06261">
    <property type="entry name" value="TM_PBP2"/>
    <property type="match status" value="1"/>
</dbReference>
<dbReference type="InterPro" id="IPR051393">
    <property type="entry name" value="ABC_transporter_permease"/>
</dbReference>
<dbReference type="Gene3D" id="1.10.3720.10">
    <property type="entry name" value="MetI-like"/>
    <property type="match status" value="1"/>
</dbReference>
<dbReference type="InterPro" id="IPR035906">
    <property type="entry name" value="MetI-like_sf"/>
</dbReference>
<keyword evidence="2 7" id="KW-0813">Transport</keyword>
<dbReference type="EMBL" id="JACJVN010000051">
    <property type="protein sequence ID" value="MBB6678183.1"/>
    <property type="molecule type" value="Genomic_DNA"/>
</dbReference>
<dbReference type="GO" id="GO:0055085">
    <property type="term" value="P:transmembrane transport"/>
    <property type="evidence" value="ECO:0007669"/>
    <property type="project" value="InterPro"/>
</dbReference>
<keyword evidence="10" id="KW-1185">Reference proteome</keyword>
<proteinExistence type="inferred from homology"/>
<dbReference type="SUPFAM" id="SSF161098">
    <property type="entry name" value="MetI-like"/>
    <property type="match status" value="1"/>
</dbReference>
<evidence type="ECO:0000256" key="6">
    <source>
        <dbReference type="ARBA" id="ARBA00023136"/>
    </source>
</evidence>
<evidence type="ECO:0000256" key="7">
    <source>
        <dbReference type="RuleBase" id="RU363032"/>
    </source>
</evidence>
<keyword evidence="6 7" id="KW-0472">Membrane</keyword>
<keyword evidence="3" id="KW-1003">Cell membrane</keyword>
<dbReference type="Pfam" id="PF00528">
    <property type="entry name" value="BPD_transp_1"/>
    <property type="match status" value="1"/>
</dbReference>
<dbReference type="PANTHER" id="PTHR30193:SF37">
    <property type="entry name" value="INNER MEMBRANE ABC TRANSPORTER PERMEASE PROTEIN YCJO"/>
    <property type="match status" value="1"/>
</dbReference>
<evidence type="ECO:0000256" key="2">
    <source>
        <dbReference type="ARBA" id="ARBA00022448"/>
    </source>
</evidence>
<dbReference type="GO" id="GO:0005886">
    <property type="term" value="C:plasma membrane"/>
    <property type="evidence" value="ECO:0007669"/>
    <property type="project" value="UniProtKB-SubCell"/>
</dbReference>
<feature type="transmembrane region" description="Helical" evidence="7">
    <location>
        <begin position="185"/>
        <end position="205"/>
    </location>
</feature>
<evidence type="ECO:0000256" key="1">
    <source>
        <dbReference type="ARBA" id="ARBA00004651"/>
    </source>
</evidence>
<feature type="transmembrane region" description="Helical" evidence="7">
    <location>
        <begin position="39"/>
        <end position="61"/>
    </location>
</feature>
<evidence type="ECO:0000313" key="10">
    <source>
        <dbReference type="Proteomes" id="UP000574133"/>
    </source>
</evidence>
<evidence type="ECO:0000256" key="4">
    <source>
        <dbReference type="ARBA" id="ARBA00022692"/>
    </source>
</evidence>
<feature type="transmembrane region" description="Helical" evidence="7">
    <location>
        <begin position="234"/>
        <end position="255"/>
    </location>
</feature>
<comment type="similarity">
    <text evidence="7">Belongs to the binding-protein-dependent transport system permease family.</text>
</comment>
<gene>
    <name evidence="9" type="ORF">H4Q31_12820</name>
</gene>
<comment type="caution">
    <text evidence="9">The sequence shown here is derived from an EMBL/GenBank/DDBJ whole genome shotgun (WGS) entry which is preliminary data.</text>
</comment>
<feature type="domain" description="ABC transmembrane type-1" evidence="8">
    <location>
        <begin position="95"/>
        <end position="311"/>
    </location>
</feature>
<evidence type="ECO:0000256" key="3">
    <source>
        <dbReference type="ARBA" id="ARBA00022475"/>
    </source>
</evidence>
<accession>A0A841T9J6</accession>
<evidence type="ECO:0000256" key="5">
    <source>
        <dbReference type="ARBA" id="ARBA00022989"/>
    </source>
</evidence>
<evidence type="ECO:0000259" key="8">
    <source>
        <dbReference type="PROSITE" id="PS50928"/>
    </source>
</evidence>
<evidence type="ECO:0000313" key="9">
    <source>
        <dbReference type="EMBL" id="MBB6678183.1"/>
    </source>
</evidence>
<feature type="transmembrane region" description="Helical" evidence="7">
    <location>
        <begin position="101"/>
        <end position="124"/>
    </location>
</feature>
<organism evidence="9 10">
    <name type="scientific">Cohnella lubricantis</name>
    <dbReference type="NCBI Taxonomy" id="2163172"/>
    <lineage>
        <taxon>Bacteria</taxon>
        <taxon>Bacillati</taxon>
        <taxon>Bacillota</taxon>
        <taxon>Bacilli</taxon>
        <taxon>Bacillales</taxon>
        <taxon>Paenibacillaceae</taxon>
        <taxon>Cohnella</taxon>
    </lineage>
</organism>
<dbReference type="InterPro" id="IPR000515">
    <property type="entry name" value="MetI-like"/>
</dbReference>
<feature type="transmembrane region" description="Helical" evidence="7">
    <location>
        <begin position="297"/>
        <end position="315"/>
    </location>
</feature>
<dbReference type="RefSeq" id="WP_185179454.1">
    <property type="nucleotide sequence ID" value="NZ_CBCSEP010000019.1"/>
</dbReference>
<sequence>MNGLEDSLTLPREQNRERAAQLRGTKTKTLSGLKWRENLLAYAFLAPSLILFAIFFFYPMIKSVYLSLHATDLTGRVTGFVGLDNFDYLIKNDLFFQGLKITVYFALLTVPTGILAALILAAITSGKQRGLTIFQFAFSLPVVLSVGSSSVIWMFLYHPSLGMLNYFLSLLNLSPINWLIDPKRALLSVSLMTVWMNLGFNYIVLSSGLRGIPDEIRESAAIDGAGPVRTFVQILLPLLSPTLFFLAIVSVISSFQSFGQINILTHGGPMNSTNVLVYSIYQEAFENFRFGTGSAQALVLFVIIVILTLVQFKWVEKKVHYQ</sequence>
<keyword evidence="5 7" id="KW-1133">Transmembrane helix</keyword>
<keyword evidence="4 7" id="KW-0812">Transmembrane</keyword>
<dbReference type="AlphaFoldDB" id="A0A841T9J6"/>
<protein>
    <submittedName>
        <fullName evidence="9">Sugar ABC transporter permease</fullName>
    </submittedName>
</protein>